<dbReference type="Pfam" id="PF05225">
    <property type="entry name" value="HTH_psq"/>
    <property type="match status" value="1"/>
</dbReference>
<name>A0AAV8WKH6_9CUCU</name>
<dbReference type="InterPro" id="IPR009057">
    <property type="entry name" value="Homeodomain-like_sf"/>
</dbReference>
<comment type="caution">
    <text evidence="3">The sequence shown here is derived from an EMBL/GenBank/DDBJ whole genome shotgun (WGS) entry which is preliminary data.</text>
</comment>
<evidence type="ECO:0000313" key="3">
    <source>
        <dbReference type="EMBL" id="KAJ8926730.1"/>
    </source>
</evidence>
<sequence length="99" mass="11726">MKVLNMVRNYKPKFNRANIDEGIIRHALRHILSKSVSIREASRVYDIKRQTLQSRIKNISKTMAVEDYLNKNDDGYESEPEEISKYTTRKVFSTQKRMC</sequence>
<dbReference type="Proteomes" id="UP001162156">
    <property type="component" value="Unassembled WGS sequence"/>
</dbReference>
<dbReference type="GO" id="GO:0005634">
    <property type="term" value="C:nucleus"/>
    <property type="evidence" value="ECO:0007669"/>
    <property type="project" value="UniProtKB-SubCell"/>
</dbReference>
<organism evidence="3 4">
    <name type="scientific">Rhamnusium bicolor</name>
    <dbReference type="NCBI Taxonomy" id="1586634"/>
    <lineage>
        <taxon>Eukaryota</taxon>
        <taxon>Metazoa</taxon>
        <taxon>Ecdysozoa</taxon>
        <taxon>Arthropoda</taxon>
        <taxon>Hexapoda</taxon>
        <taxon>Insecta</taxon>
        <taxon>Pterygota</taxon>
        <taxon>Neoptera</taxon>
        <taxon>Endopterygota</taxon>
        <taxon>Coleoptera</taxon>
        <taxon>Polyphaga</taxon>
        <taxon>Cucujiformia</taxon>
        <taxon>Chrysomeloidea</taxon>
        <taxon>Cerambycidae</taxon>
        <taxon>Lepturinae</taxon>
        <taxon>Rhagiini</taxon>
        <taxon>Rhamnusium</taxon>
    </lineage>
</organism>
<dbReference type="Gene3D" id="1.10.10.60">
    <property type="entry name" value="Homeodomain-like"/>
    <property type="match status" value="1"/>
</dbReference>
<dbReference type="InterPro" id="IPR007889">
    <property type="entry name" value="HTH_Psq"/>
</dbReference>
<protein>
    <recommendedName>
        <fullName evidence="2">HTH psq-type domain-containing protein</fullName>
    </recommendedName>
</protein>
<dbReference type="AlphaFoldDB" id="A0AAV8WKH6"/>
<comment type="subcellular location">
    <subcellularLocation>
        <location evidence="1">Nucleus</location>
    </subcellularLocation>
</comment>
<reference evidence="3" key="1">
    <citation type="journal article" date="2023" name="Insect Mol. Biol.">
        <title>Genome sequencing provides insights into the evolution of gene families encoding plant cell wall-degrading enzymes in longhorned beetles.</title>
        <authorList>
            <person name="Shin N.R."/>
            <person name="Okamura Y."/>
            <person name="Kirsch R."/>
            <person name="Pauchet Y."/>
        </authorList>
    </citation>
    <scope>NUCLEOTIDE SEQUENCE</scope>
    <source>
        <strain evidence="3">RBIC_L_NR</strain>
    </source>
</reference>
<dbReference type="EMBL" id="JANEYF010005793">
    <property type="protein sequence ID" value="KAJ8926730.1"/>
    <property type="molecule type" value="Genomic_DNA"/>
</dbReference>
<dbReference type="SUPFAM" id="SSF46689">
    <property type="entry name" value="Homeodomain-like"/>
    <property type="match status" value="1"/>
</dbReference>
<evidence type="ECO:0000256" key="1">
    <source>
        <dbReference type="ARBA" id="ARBA00004123"/>
    </source>
</evidence>
<accession>A0AAV8WKH6</accession>
<dbReference type="GO" id="GO:0003677">
    <property type="term" value="F:DNA binding"/>
    <property type="evidence" value="ECO:0007669"/>
    <property type="project" value="InterPro"/>
</dbReference>
<gene>
    <name evidence="3" type="ORF">NQ314_020847</name>
</gene>
<feature type="domain" description="HTH psq-type" evidence="2">
    <location>
        <begin position="21"/>
        <end position="58"/>
    </location>
</feature>
<proteinExistence type="predicted"/>
<keyword evidence="4" id="KW-1185">Reference proteome</keyword>
<evidence type="ECO:0000259" key="2">
    <source>
        <dbReference type="Pfam" id="PF05225"/>
    </source>
</evidence>
<evidence type="ECO:0000313" key="4">
    <source>
        <dbReference type="Proteomes" id="UP001162156"/>
    </source>
</evidence>